<gene>
    <name evidence="1" type="ORF">NEF87_002589</name>
</gene>
<keyword evidence="2" id="KW-1185">Reference proteome</keyword>
<accession>A0ABY6HV15</accession>
<proteinExistence type="predicted"/>
<reference evidence="1" key="1">
    <citation type="submission" date="2022-09" db="EMBL/GenBank/DDBJ databases">
        <title>Actin cytoskeleton and complex cell architecture in an #Asgard archaeon.</title>
        <authorList>
            <person name="Ponce Toledo R.I."/>
            <person name="Schleper C."/>
            <person name="Rodrigues Oliveira T."/>
            <person name="Wollweber F."/>
            <person name="Xu J."/>
            <person name="Rittmann S."/>
            <person name="Klingl A."/>
            <person name="Pilhofer M."/>
        </authorList>
    </citation>
    <scope>NUCLEOTIDE SEQUENCE</scope>
    <source>
        <strain evidence="1">B-35</strain>
    </source>
</reference>
<protein>
    <submittedName>
        <fullName evidence="1">Uncharacterized protein</fullName>
    </submittedName>
</protein>
<name>A0ABY6HV15_9ARCH</name>
<organism evidence="1 2">
    <name type="scientific">Candidatus Lokiarchaeum ossiferum</name>
    <dbReference type="NCBI Taxonomy" id="2951803"/>
    <lineage>
        <taxon>Archaea</taxon>
        <taxon>Promethearchaeati</taxon>
        <taxon>Promethearchaeota</taxon>
        <taxon>Promethearchaeia</taxon>
        <taxon>Promethearchaeales</taxon>
        <taxon>Promethearchaeaceae</taxon>
        <taxon>Candidatus Lokiarchaeum</taxon>
    </lineage>
</organism>
<dbReference type="Proteomes" id="UP001208689">
    <property type="component" value="Chromosome"/>
</dbReference>
<sequence>MSSRNTLENFEVDRIIQQLVHYQTVSIIGMEKNVGKTTTLNFIISRIRTRYKLGLTSIGRDGETIDVVTATAKPRIYIEKGTIIATAKQCVEQSDITKEILANTCIGTPLGEIIIVRALSDGYIEIAGPSQTEYLSQICNELLKLGCELVLVDGALSRKTFAAPSITDATILATGASLSRNMDAVSEMTAHTVRLLSFDKLKNPHIMKLTEQISRVGIIDKNEIVKNLQMTTALDSELEIINSLSKDMQYLVIKGAVSDNLLIRLMENSLLYKEFTLLVADGTKLFLSKDILYQYEKTGGKILVLSPIKILCLTANPFSPLGYEFDPKQFLSTLRCKISLPIFDLVGGN</sequence>
<evidence type="ECO:0000313" key="1">
    <source>
        <dbReference type="EMBL" id="UYP46304.1"/>
    </source>
</evidence>
<evidence type="ECO:0000313" key="2">
    <source>
        <dbReference type="Proteomes" id="UP001208689"/>
    </source>
</evidence>
<dbReference type="EMBL" id="CP104013">
    <property type="protein sequence ID" value="UYP46304.1"/>
    <property type="molecule type" value="Genomic_DNA"/>
</dbReference>